<protein>
    <submittedName>
        <fullName evidence="3">Alcohol dehydrogenase</fullName>
    </submittedName>
</protein>
<dbReference type="PANTHER" id="PTHR10366:SF852">
    <property type="entry name" value="CINNAMOYL-COA REDUCTASE CAD2"/>
    <property type="match status" value="1"/>
</dbReference>
<dbReference type="PANTHER" id="PTHR10366">
    <property type="entry name" value="NAD DEPENDENT EPIMERASE/DEHYDRATASE"/>
    <property type="match status" value="1"/>
</dbReference>
<accession>V5JAK5</accession>
<proteinExistence type="predicted"/>
<evidence type="ECO:0000259" key="2">
    <source>
        <dbReference type="Pfam" id="PF01370"/>
    </source>
</evidence>
<dbReference type="FunFam" id="3.40.50.720:FF:000085">
    <property type="entry name" value="Dihydroflavonol reductase"/>
    <property type="match status" value="1"/>
</dbReference>
<feature type="domain" description="NAD-dependent epimerase/dehydratase" evidence="2">
    <location>
        <begin position="12"/>
        <end position="255"/>
    </location>
</feature>
<evidence type="ECO:0000313" key="3">
    <source>
        <dbReference type="EMBL" id="AGH13573.1"/>
    </source>
</evidence>
<dbReference type="InterPro" id="IPR050425">
    <property type="entry name" value="NAD(P)_dehydrat-like"/>
</dbReference>
<keyword evidence="1" id="KW-0560">Oxidoreductase</keyword>
<sequence>MTDPALQPPGPVVVTGANGYIASWLVKGLLERGFNVHATVRDLRDPEKTNHLGAVARGCPGTLSLFRADLLDPAGFDRAMADSTLVFHTASPLIVRNVEDPKRDLVEPATQGTMHVLDAVNRTPSVRRVVLTSSIVAIYGDAADLGDIRDDRFNESHWNTTSNARHQPYSYSKTLAERLAWEIASKQERWDLVVVNPGLVLGPGLSPHTKAEGVLVMRDFGNGYYRFGVPDLEFAVVDVRDVAEAHMRAGMWPHASGRHILVAESRTLMEIGAVLRSRFGDVFPFPRRTVSSTAALMLASRRGIPQSVAKRNLGYPLRFDSSRANDALGMNFRPPEESIVDHFRQLLDDGLVKPMARR</sequence>
<dbReference type="Gene3D" id="3.40.50.720">
    <property type="entry name" value="NAD(P)-binding Rossmann-like Domain"/>
    <property type="match status" value="1"/>
</dbReference>
<organism evidence="3">
    <name type="scientific">bacterium symbiont of Plakortis simplex pPS11G3</name>
    <dbReference type="NCBI Taxonomy" id="1256902"/>
    <lineage>
        <taxon>Bacteria</taxon>
    </lineage>
</organism>
<name>V5JAK5_UNCXX</name>
<dbReference type="GO" id="GO:0016616">
    <property type="term" value="F:oxidoreductase activity, acting on the CH-OH group of donors, NAD or NADP as acceptor"/>
    <property type="evidence" value="ECO:0007669"/>
    <property type="project" value="TreeGrafter"/>
</dbReference>
<reference evidence="3" key="1">
    <citation type="journal article" date="2013" name="Environ. Microbiol. Rep.">
        <title>Polyketide genes in the marine sponge Plakortis simplex: a new group of mono-modular type I polyketide synthases from sponge symbionts.</title>
        <authorList>
            <person name="Della Sala G."/>
            <person name="Hochmuth T."/>
            <person name="Costantino V."/>
            <person name="Teta R."/>
            <person name="Gerwick W."/>
            <person name="Gerwick L."/>
            <person name="Piel J."/>
            <person name="Mangoni A."/>
        </authorList>
    </citation>
    <scope>NUCLEOTIDE SEQUENCE</scope>
</reference>
<dbReference type="InterPro" id="IPR036291">
    <property type="entry name" value="NAD(P)-bd_dom_sf"/>
</dbReference>
<dbReference type="InterPro" id="IPR001509">
    <property type="entry name" value="Epimerase_deHydtase"/>
</dbReference>
<dbReference type="SUPFAM" id="SSF51735">
    <property type="entry name" value="NAD(P)-binding Rossmann-fold domains"/>
    <property type="match status" value="1"/>
</dbReference>
<dbReference type="Pfam" id="PF01370">
    <property type="entry name" value="Epimerase"/>
    <property type="match status" value="1"/>
</dbReference>
<dbReference type="AlphaFoldDB" id="V5JAK5"/>
<evidence type="ECO:0000256" key="1">
    <source>
        <dbReference type="ARBA" id="ARBA00023002"/>
    </source>
</evidence>
<dbReference type="EMBL" id="JX946307">
    <property type="protein sequence ID" value="AGH13573.1"/>
    <property type="molecule type" value="Genomic_DNA"/>
</dbReference>